<comment type="caution">
    <text evidence="4">The sequence shown here is derived from an EMBL/GenBank/DDBJ whole genome shotgun (WGS) entry which is preliminary data.</text>
</comment>
<dbReference type="InterPro" id="IPR003431">
    <property type="entry name" value="B-propeller_Phytase"/>
</dbReference>
<dbReference type="GO" id="GO:0016158">
    <property type="term" value="F:inositol hexakisphosphate 3-phosphatase activity"/>
    <property type="evidence" value="ECO:0007669"/>
    <property type="project" value="InterPro"/>
</dbReference>
<feature type="signal peptide" evidence="2">
    <location>
        <begin position="1"/>
        <end position="20"/>
    </location>
</feature>
<evidence type="ECO:0000256" key="1">
    <source>
        <dbReference type="SAM" id="MobiDB-lite"/>
    </source>
</evidence>
<dbReference type="PROSITE" id="PS00022">
    <property type="entry name" value="EGF_1"/>
    <property type="match status" value="1"/>
</dbReference>
<organism evidence="4 5">
    <name type="scientific">Diatrype stigma</name>
    <dbReference type="NCBI Taxonomy" id="117547"/>
    <lineage>
        <taxon>Eukaryota</taxon>
        <taxon>Fungi</taxon>
        <taxon>Dikarya</taxon>
        <taxon>Ascomycota</taxon>
        <taxon>Pezizomycotina</taxon>
        <taxon>Sordariomycetes</taxon>
        <taxon>Xylariomycetidae</taxon>
        <taxon>Xylariales</taxon>
        <taxon>Diatrypaceae</taxon>
        <taxon>Diatrype</taxon>
    </lineage>
</organism>
<dbReference type="Pfam" id="PF02333">
    <property type="entry name" value="Phytase"/>
    <property type="match status" value="1"/>
</dbReference>
<feature type="domain" description="BPP" evidence="3">
    <location>
        <begin position="16"/>
        <end position="315"/>
    </location>
</feature>
<accession>A0AAN9UHI1</accession>
<dbReference type="InterPro" id="IPR011042">
    <property type="entry name" value="6-blade_b-propeller_TolB-like"/>
</dbReference>
<evidence type="ECO:0000259" key="3">
    <source>
        <dbReference type="PROSITE" id="PS51662"/>
    </source>
</evidence>
<protein>
    <recommendedName>
        <fullName evidence="3">BPP domain-containing protein</fullName>
    </recommendedName>
</protein>
<dbReference type="Gene3D" id="2.120.10.30">
    <property type="entry name" value="TolB, C-terminal domain"/>
    <property type="match status" value="2"/>
</dbReference>
<feature type="domain" description="BPP" evidence="3">
    <location>
        <begin position="363"/>
        <end position="692"/>
    </location>
</feature>
<proteinExistence type="predicted"/>
<dbReference type="InterPro" id="IPR000742">
    <property type="entry name" value="EGF"/>
</dbReference>
<keyword evidence="2" id="KW-0732">Signal</keyword>
<name>A0AAN9UHI1_9PEZI</name>
<evidence type="ECO:0000313" key="4">
    <source>
        <dbReference type="EMBL" id="KAK7744284.1"/>
    </source>
</evidence>
<keyword evidence="5" id="KW-1185">Reference proteome</keyword>
<dbReference type="AlphaFoldDB" id="A0AAN9UHI1"/>
<dbReference type="PROSITE" id="PS01186">
    <property type="entry name" value="EGF_2"/>
    <property type="match status" value="1"/>
</dbReference>
<sequence length="704" mass="75195">MWHLFEKAAVLALYATCVKAASEVELPITARTEDVDSGWTTVIYDSENPGLVGNDGGSASGGFRIFSLNGEKPLPEAKHETPGRTKLVTTVYDVEEKDIIVTIAQTDSLFRLYDASSFEQIGEPLGKTLGDWSALCAWKSQTSGEQYLYLFGKHQAVQFLLRDQEGSLDIAEIQTFDTPVEASSCAVSLSAEMVFFSEKGDPAVYTFKAAESTTVPSISTLGEAGDGVTGLAVYFGNTSDYLVVAQTDVVALYDTSFNLQGSWKLTGDEDIEVKGLSFYQQATSAYPAGLLTYAVESAAGEGFGVSSLDNAFTALALEVNTAFDPRKKPSEPGVTVCSGCSNSGFCGASNSTQSCSCECDDGWGGLYCAFKVVEPIAETDANGGDGDDPAIWVSPIEKNDSRIITTTKSKSGAGFAVFDLSGSKIQTMPAAEPNNVDVIYGFQAGNRSIDLIYAGCRGDNTLCLFEMSSNGTLQAITGNVQPTKEDYDVYGSCVYRSRASGKQYLFVNAKTAEYLQFELTWADNALQTTLVRNFTGGSGGQVEGCVSDEANGWVIIGEEPFGLWRYGAEPDDDVSSGYLIASVNDTMYADVEGVTLIEGASADKGFIVVSQQGVSAYNVYRRAAPHEFVETFTILENVEKGVDGVTNTDGLTAIGTNLGGSLPNGLIVVRKSNSRNRPPLSRAMGRQFTANLHPDTPMHSHTDT</sequence>
<dbReference type="Proteomes" id="UP001320420">
    <property type="component" value="Unassembled WGS sequence"/>
</dbReference>
<dbReference type="PROSITE" id="PS51662">
    <property type="entry name" value="BP_PHYTASE"/>
    <property type="match status" value="2"/>
</dbReference>
<evidence type="ECO:0000256" key="2">
    <source>
        <dbReference type="SAM" id="SignalP"/>
    </source>
</evidence>
<feature type="region of interest" description="Disordered" evidence="1">
    <location>
        <begin position="672"/>
        <end position="704"/>
    </location>
</feature>
<evidence type="ECO:0000313" key="5">
    <source>
        <dbReference type="Proteomes" id="UP001320420"/>
    </source>
</evidence>
<feature type="chain" id="PRO_5042964631" description="BPP domain-containing protein" evidence="2">
    <location>
        <begin position="21"/>
        <end position="704"/>
    </location>
</feature>
<dbReference type="EMBL" id="JAKJXP020000124">
    <property type="protein sequence ID" value="KAK7744284.1"/>
    <property type="molecule type" value="Genomic_DNA"/>
</dbReference>
<reference evidence="4 5" key="1">
    <citation type="submission" date="2024-02" db="EMBL/GenBank/DDBJ databases">
        <title>De novo assembly and annotation of 12 fungi associated with fruit tree decline syndrome in Ontario, Canada.</title>
        <authorList>
            <person name="Sulman M."/>
            <person name="Ellouze W."/>
            <person name="Ilyukhin E."/>
        </authorList>
    </citation>
    <scope>NUCLEOTIDE SEQUENCE [LARGE SCALE GENOMIC DNA]</scope>
    <source>
        <strain evidence="4 5">M11/M66-122</strain>
    </source>
</reference>
<dbReference type="SUPFAM" id="SSF50956">
    <property type="entry name" value="Thermostable phytase (3-phytase)"/>
    <property type="match status" value="2"/>
</dbReference>
<gene>
    <name evidence="4" type="ORF">SLS62_010311</name>
</gene>